<sequence>MRLSPEKNLTCFSPTLSLLDSSAAAHWMTGFTTDRWTHLFGRAHVTHAPKPSRPGAVNLSTAPQADP</sequence>
<feature type="region of interest" description="Disordered" evidence="1">
    <location>
        <begin position="46"/>
        <end position="67"/>
    </location>
</feature>
<accession>A0A1I0ANC2</accession>
<proteinExistence type="predicted"/>
<reference evidence="2 3" key="1">
    <citation type="submission" date="2016-10" db="EMBL/GenBank/DDBJ databases">
        <authorList>
            <person name="de Groot N.N."/>
        </authorList>
    </citation>
    <scope>NUCLEOTIDE SEQUENCE [LARGE SCALE GENOMIC DNA]</scope>
    <source>
        <strain evidence="2 3">DSM 11363</strain>
    </source>
</reference>
<evidence type="ECO:0000313" key="2">
    <source>
        <dbReference type="EMBL" id="SES94907.1"/>
    </source>
</evidence>
<name>A0A1I0ANC2_9PSED</name>
<feature type="compositionally biased region" description="Polar residues" evidence="1">
    <location>
        <begin position="58"/>
        <end position="67"/>
    </location>
</feature>
<evidence type="ECO:0000313" key="3">
    <source>
        <dbReference type="Proteomes" id="UP000182332"/>
    </source>
</evidence>
<organism evidence="2 3">
    <name type="scientific">Pseudomonas graminis</name>
    <dbReference type="NCBI Taxonomy" id="158627"/>
    <lineage>
        <taxon>Bacteria</taxon>
        <taxon>Pseudomonadati</taxon>
        <taxon>Pseudomonadota</taxon>
        <taxon>Gammaproteobacteria</taxon>
        <taxon>Pseudomonadales</taxon>
        <taxon>Pseudomonadaceae</taxon>
        <taxon>Pseudomonas</taxon>
    </lineage>
</organism>
<dbReference type="Proteomes" id="UP000182332">
    <property type="component" value="Unassembled WGS sequence"/>
</dbReference>
<dbReference type="EMBL" id="FOHW01000004">
    <property type="protein sequence ID" value="SES94907.1"/>
    <property type="molecule type" value="Genomic_DNA"/>
</dbReference>
<protein>
    <submittedName>
        <fullName evidence="2">Uncharacterized protein</fullName>
    </submittedName>
</protein>
<evidence type="ECO:0000256" key="1">
    <source>
        <dbReference type="SAM" id="MobiDB-lite"/>
    </source>
</evidence>
<gene>
    <name evidence="2" type="ORF">SAMN05216197_10461</name>
</gene>
<dbReference type="AlphaFoldDB" id="A0A1I0ANC2"/>